<evidence type="ECO:0000313" key="1">
    <source>
        <dbReference type="EMBL" id="HJC64863.1"/>
    </source>
</evidence>
<comment type="caution">
    <text evidence="1">The sequence shown here is derived from an EMBL/GenBank/DDBJ whole genome shotgun (WGS) entry which is preliminary data.</text>
</comment>
<evidence type="ECO:0000313" key="2">
    <source>
        <dbReference type="Proteomes" id="UP000823886"/>
    </source>
</evidence>
<protein>
    <submittedName>
        <fullName evidence="1">Uncharacterized protein</fullName>
    </submittedName>
</protein>
<dbReference type="AlphaFoldDB" id="A0A9D2PPH6"/>
<organism evidence="1 2">
    <name type="scientific">Candidatus Blautia merdavium</name>
    <dbReference type="NCBI Taxonomy" id="2838494"/>
    <lineage>
        <taxon>Bacteria</taxon>
        <taxon>Bacillati</taxon>
        <taxon>Bacillota</taxon>
        <taxon>Clostridia</taxon>
        <taxon>Lachnospirales</taxon>
        <taxon>Lachnospiraceae</taxon>
        <taxon>Blautia</taxon>
    </lineage>
</organism>
<reference evidence="1" key="2">
    <citation type="submission" date="2021-04" db="EMBL/GenBank/DDBJ databases">
        <authorList>
            <person name="Gilroy R."/>
        </authorList>
    </citation>
    <scope>NUCLEOTIDE SEQUENCE</scope>
    <source>
        <strain evidence="1">ChiBcec2-3848</strain>
    </source>
</reference>
<sequence length="49" mass="5557">MNQEVYLYTAGDLKSELKEINGMQDLELEEAVERFTNPAGDTFLTILCC</sequence>
<accession>A0A9D2PPH6</accession>
<reference evidence="1" key="1">
    <citation type="journal article" date="2021" name="PeerJ">
        <title>Extensive microbial diversity within the chicken gut microbiome revealed by metagenomics and culture.</title>
        <authorList>
            <person name="Gilroy R."/>
            <person name="Ravi A."/>
            <person name="Getino M."/>
            <person name="Pursley I."/>
            <person name="Horton D.L."/>
            <person name="Alikhan N.F."/>
            <person name="Baker D."/>
            <person name="Gharbi K."/>
            <person name="Hall N."/>
            <person name="Watson M."/>
            <person name="Adriaenssens E.M."/>
            <person name="Foster-Nyarko E."/>
            <person name="Jarju S."/>
            <person name="Secka A."/>
            <person name="Antonio M."/>
            <person name="Oren A."/>
            <person name="Chaudhuri R.R."/>
            <person name="La Ragione R."/>
            <person name="Hildebrand F."/>
            <person name="Pallen M.J."/>
        </authorList>
    </citation>
    <scope>NUCLEOTIDE SEQUENCE</scope>
    <source>
        <strain evidence="1">ChiBcec2-3848</strain>
    </source>
</reference>
<gene>
    <name evidence="1" type="ORF">H9753_14815</name>
</gene>
<proteinExistence type="predicted"/>
<dbReference type="Proteomes" id="UP000823886">
    <property type="component" value="Unassembled WGS sequence"/>
</dbReference>
<dbReference type="EMBL" id="DWVZ01000210">
    <property type="protein sequence ID" value="HJC64863.1"/>
    <property type="molecule type" value="Genomic_DNA"/>
</dbReference>
<name>A0A9D2PPH6_9FIRM</name>